<proteinExistence type="predicted"/>
<name>A0A2Z7C569_9LAMI</name>
<gene>
    <name evidence="2" type="ORF">F511_22712</name>
</gene>
<keyword evidence="3" id="KW-1185">Reference proteome</keyword>
<evidence type="ECO:0000256" key="1">
    <source>
        <dbReference type="SAM" id="MobiDB-lite"/>
    </source>
</evidence>
<dbReference type="AlphaFoldDB" id="A0A2Z7C569"/>
<accession>A0A2Z7C569</accession>
<dbReference type="EMBL" id="KV000901">
    <property type="protein sequence ID" value="KZV39687.1"/>
    <property type="molecule type" value="Genomic_DNA"/>
</dbReference>
<dbReference type="Proteomes" id="UP000250235">
    <property type="component" value="Unassembled WGS sequence"/>
</dbReference>
<dbReference type="PANTHER" id="PTHR33413:SF33">
    <property type="entry name" value="MEDIATOR OF RNA POLYMERASE II TRANSCRIPTION SUBUNIT 29"/>
    <property type="match status" value="1"/>
</dbReference>
<organism evidence="2 3">
    <name type="scientific">Dorcoceras hygrometricum</name>
    <dbReference type="NCBI Taxonomy" id="472368"/>
    <lineage>
        <taxon>Eukaryota</taxon>
        <taxon>Viridiplantae</taxon>
        <taxon>Streptophyta</taxon>
        <taxon>Embryophyta</taxon>
        <taxon>Tracheophyta</taxon>
        <taxon>Spermatophyta</taxon>
        <taxon>Magnoliopsida</taxon>
        <taxon>eudicotyledons</taxon>
        <taxon>Gunneridae</taxon>
        <taxon>Pentapetalae</taxon>
        <taxon>asterids</taxon>
        <taxon>lamiids</taxon>
        <taxon>Lamiales</taxon>
        <taxon>Gesneriaceae</taxon>
        <taxon>Didymocarpoideae</taxon>
        <taxon>Trichosporeae</taxon>
        <taxon>Loxocarpinae</taxon>
        <taxon>Dorcoceras</taxon>
    </lineage>
</organism>
<reference evidence="2 3" key="1">
    <citation type="journal article" date="2015" name="Proc. Natl. Acad. Sci. U.S.A.">
        <title>The resurrection genome of Boea hygrometrica: A blueprint for survival of dehydration.</title>
        <authorList>
            <person name="Xiao L."/>
            <person name="Yang G."/>
            <person name="Zhang L."/>
            <person name="Yang X."/>
            <person name="Zhao S."/>
            <person name="Ji Z."/>
            <person name="Zhou Q."/>
            <person name="Hu M."/>
            <person name="Wang Y."/>
            <person name="Chen M."/>
            <person name="Xu Y."/>
            <person name="Jin H."/>
            <person name="Xiao X."/>
            <person name="Hu G."/>
            <person name="Bao F."/>
            <person name="Hu Y."/>
            <person name="Wan P."/>
            <person name="Li L."/>
            <person name="Deng X."/>
            <person name="Kuang T."/>
            <person name="Xiang C."/>
            <person name="Zhu J.K."/>
            <person name="Oliver M.J."/>
            <person name="He Y."/>
        </authorList>
    </citation>
    <scope>NUCLEOTIDE SEQUENCE [LARGE SCALE GENOMIC DNA]</scope>
    <source>
        <strain evidence="3">cv. XS01</strain>
    </source>
</reference>
<feature type="region of interest" description="Disordered" evidence="1">
    <location>
        <begin position="161"/>
        <end position="187"/>
    </location>
</feature>
<sequence length="187" mass="20895">MGNCQAIDNASLIIQHPSGRVHHLFSPATAGEIMKMNPGHYVALLLTTTLYSSAAAAEKDYASRVKNSSVPLRVTRIKLLRATDTLALGHVYRLVTAQEVMKGLGEKKLEKMKQDQKQSSDFDAVVRMTHGEKTKQVPEVYCPEDQTWPYPVTGDPTVRCSRTDFPRKDLRPPDMMSADRMGKIRLP</sequence>
<evidence type="ECO:0000313" key="2">
    <source>
        <dbReference type="EMBL" id="KZV39687.1"/>
    </source>
</evidence>
<dbReference type="Pfam" id="PF14009">
    <property type="entry name" value="PADRE"/>
    <property type="match status" value="1"/>
</dbReference>
<feature type="compositionally biased region" description="Basic and acidic residues" evidence="1">
    <location>
        <begin position="161"/>
        <end position="172"/>
    </location>
</feature>
<dbReference type="OrthoDB" id="747498at2759"/>
<dbReference type="InterPro" id="IPR025322">
    <property type="entry name" value="PADRE_dom"/>
</dbReference>
<evidence type="ECO:0000313" key="3">
    <source>
        <dbReference type="Proteomes" id="UP000250235"/>
    </source>
</evidence>
<dbReference type="PANTHER" id="PTHR33413">
    <property type="entry name" value="EXPRESSED PROTEIN"/>
    <property type="match status" value="1"/>
</dbReference>
<protein>
    <submittedName>
        <fullName evidence="2">Uncharacterized protein</fullName>
    </submittedName>
</protein>